<protein>
    <submittedName>
        <fullName evidence="2">Uncharacterized protein</fullName>
    </submittedName>
</protein>
<gene>
    <name evidence="2" type="ORF">AQ619_08050</name>
</gene>
<dbReference type="Proteomes" id="UP000056905">
    <property type="component" value="Chromosome"/>
</dbReference>
<evidence type="ECO:0000313" key="3">
    <source>
        <dbReference type="Proteomes" id="UP000056905"/>
    </source>
</evidence>
<feature type="transmembrane region" description="Helical" evidence="1">
    <location>
        <begin position="73"/>
        <end position="93"/>
    </location>
</feature>
<accession>A0A0P0NYW7</accession>
<feature type="transmembrane region" description="Helical" evidence="1">
    <location>
        <begin position="40"/>
        <end position="61"/>
    </location>
</feature>
<keyword evidence="3" id="KW-1185">Reference proteome</keyword>
<name>A0A0P0NYW7_9CAUL</name>
<dbReference type="STRING" id="69395.AQ619_08050"/>
<organism evidence="2 3">
    <name type="scientific">Caulobacter henricii</name>
    <dbReference type="NCBI Taxonomy" id="69395"/>
    <lineage>
        <taxon>Bacteria</taxon>
        <taxon>Pseudomonadati</taxon>
        <taxon>Pseudomonadota</taxon>
        <taxon>Alphaproteobacteria</taxon>
        <taxon>Caulobacterales</taxon>
        <taxon>Caulobacteraceae</taxon>
        <taxon>Caulobacter</taxon>
    </lineage>
</organism>
<dbReference type="EMBL" id="CP013002">
    <property type="protein sequence ID" value="ALL13310.1"/>
    <property type="molecule type" value="Genomic_DNA"/>
</dbReference>
<evidence type="ECO:0000313" key="2">
    <source>
        <dbReference type="EMBL" id="ALL13310.1"/>
    </source>
</evidence>
<dbReference type="AlphaFoldDB" id="A0A0P0NYW7"/>
<keyword evidence="1" id="KW-0812">Transmembrane</keyword>
<sequence>MSPEDRLASFLGETPAPQASDVFVAEVMEAVERRALLDRLALGASAALAASVVLWACAPILNLAVDSLAPSLAPAAGMLLLALAALVVGDRLLASR</sequence>
<dbReference type="KEGG" id="chq:AQ619_08050"/>
<reference evidence="2 3" key="1">
    <citation type="submission" date="2015-10" db="EMBL/GenBank/DDBJ databases">
        <title>Conservation of the essential genome among Caulobacter and Brevundimonas species.</title>
        <authorList>
            <person name="Scott D."/>
            <person name="Ely B."/>
        </authorList>
    </citation>
    <scope>NUCLEOTIDE SEQUENCE [LARGE SCALE GENOMIC DNA]</scope>
    <source>
        <strain evidence="2 3">CB4</strain>
    </source>
</reference>
<dbReference type="RefSeq" id="WP_062146184.1">
    <property type="nucleotide sequence ID" value="NZ_CP013002.1"/>
</dbReference>
<keyword evidence="1" id="KW-0472">Membrane</keyword>
<proteinExistence type="predicted"/>
<keyword evidence="1" id="KW-1133">Transmembrane helix</keyword>
<evidence type="ECO:0000256" key="1">
    <source>
        <dbReference type="SAM" id="Phobius"/>
    </source>
</evidence>